<dbReference type="Gene3D" id="1.10.10.10">
    <property type="entry name" value="Winged helix-like DNA-binding domain superfamily/Winged helix DNA-binding domain"/>
    <property type="match status" value="1"/>
</dbReference>
<evidence type="ECO:0000256" key="1">
    <source>
        <dbReference type="ARBA" id="ARBA00009437"/>
    </source>
</evidence>
<dbReference type="InterPro" id="IPR036390">
    <property type="entry name" value="WH_DNA-bd_sf"/>
</dbReference>
<name>A0A248VRE7_9BURK</name>
<sequence>MASSDLKIRQVEAFRALMQRHTVTRAAQALHISQPAVSRLLADFESGVGFPLFERQQGRLLPTAEARVLYEEVERAFVGMDRIALAAQQIRAMRRGSLTIAGSPAVALELLPQVVARFIADRPGVDVTLLTHSAQTVVELVASQRCDIGFVAEATPHQGVRLERLSEAPMRCIVPFGHRLEKKRLVRPADLRDEAFVSYPRSFDARSAIDRVFVEHGVSRQLAVEAQLSRTIVSLVANGAGVALIDPVTAAYAGEHVAVKAFEPELRDQIYLASAAAQQTSTLATEFVVLAREALGQLVA</sequence>
<dbReference type="Proteomes" id="UP000215158">
    <property type="component" value="Chromosome 2"/>
</dbReference>
<dbReference type="Pfam" id="PF00126">
    <property type="entry name" value="HTH_1"/>
    <property type="match status" value="1"/>
</dbReference>
<dbReference type="GO" id="GO:0003700">
    <property type="term" value="F:DNA-binding transcription factor activity"/>
    <property type="evidence" value="ECO:0007669"/>
    <property type="project" value="InterPro"/>
</dbReference>
<proteinExistence type="inferred from homology"/>
<dbReference type="GO" id="GO:0043565">
    <property type="term" value="F:sequence-specific DNA binding"/>
    <property type="evidence" value="ECO:0007669"/>
    <property type="project" value="TreeGrafter"/>
</dbReference>
<dbReference type="GO" id="GO:0010628">
    <property type="term" value="P:positive regulation of gene expression"/>
    <property type="evidence" value="ECO:0007669"/>
    <property type="project" value="TreeGrafter"/>
</dbReference>
<dbReference type="CDD" id="cd08415">
    <property type="entry name" value="PBP2_LysR_opines_like"/>
    <property type="match status" value="1"/>
</dbReference>
<keyword evidence="7" id="KW-1185">Reference proteome</keyword>
<evidence type="ECO:0000313" key="6">
    <source>
        <dbReference type="EMBL" id="ASW01624.1"/>
    </source>
</evidence>
<dbReference type="AlphaFoldDB" id="A0A248VRE7"/>
<dbReference type="InterPro" id="IPR000847">
    <property type="entry name" value="LysR_HTH_N"/>
</dbReference>
<dbReference type="SUPFAM" id="SSF46785">
    <property type="entry name" value="Winged helix' DNA-binding domain"/>
    <property type="match status" value="1"/>
</dbReference>
<dbReference type="PANTHER" id="PTHR30427">
    <property type="entry name" value="TRANSCRIPTIONAL ACTIVATOR PROTEIN LYSR"/>
    <property type="match status" value="1"/>
</dbReference>
<feature type="domain" description="HTH lysR-type" evidence="5">
    <location>
        <begin position="6"/>
        <end position="63"/>
    </location>
</feature>
<dbReference type="OrthoDB" id="8849678at2"/>
<dbReference type="PRINTS" id="PR00039">
    <property type="entry name" value="HTHLYSR"/>
</dbReference>
<dbReference type="PANTHER" id="PTHR30427:SF1">
    <property type="entry name" value="TRANSCRIPTIONAL ACTIVATOR PROTEIN LYSR"/>
    <property type="match status" value="1"/>
</dbReference>
<accession>A0A248VRE7</accession>
<gene>
    <name evidence="6" type="ORF">CJU94_26070</name>
</gene>
<keyword evidence="4" id="KW-0804">Transcription</keyword>
<protein>
    <submittedName>
        <fullName evidence="6">LysR family transcriptional regulator</fullName>
    </submittedName>
</protein>
<evidence type="ECO:0000256" key="3">
    <source>
        <dbReference type="ARBA" id="ARBA00023125"/>
    </source>
</evidence>
<dbReference type="PROSITE" id="PS50931">
    <property type="entry name" value="HTH_LYSR"/>
    <property type="match status" value="1"/>
</dbReference>
<dbReference type="RefSeq" id="WP_095421518.1">
    <property type="nucleotide sequence ID" value="NZ_CP022990.1"/>
</dbReference>
<dbReference type="InterPro" id="IPR036388">
    <property type="entry name" value="WH-like_DNA-bd_sf"/>
</dbReference>
<dbReference type="InterPro" id="IPR005119">
    <property type="entry name" value="LysR_subst-bd"/>
</dbReference>
<dbReference type="Pfam" id="PF03466">
    <property type="entry name" value="LysR_substrate"/>
    <property type="match status" value="1"/>
</dbReference>
<dbReference type="SUPFAM" id="SSF53850">
    <property type="entry name" value="Periplasmic binding protein-like II"/>
    <property type="match status" value="1"/>
</dbReference>
<keyword evidence="3" id="KW-0238">DNA-binding</keyword>
<dbReference type="Gene3D" id="3.40.190.290">
    <property type="match status" value="1"/>
</dbReference>
<organism evidence="6 7">
    <name type="scientific">Paraburkholderia aromaticivorans</name>
    <dbReference type="NCBI Taxonomy" id="2026199"/>
    <lineage>
        <taxon>Bacteria</taxon>
        <taxon>Pseudomonadati</taxon>
        <taxon>Pseudomonadota</taxon>
        <taxon>Betaproteobacteria</taxon>
        <taxon>Burkholderiales</taxon>
        <taxon>Burkholderiaceae</taxon>
        <taxon>Paraburkholderia</taxon>
    </lineage>
</organism>
<comment type="similarity">
    <text evidence="1">Belongs to the LysR transcriptional regulatory family.</text>
</comment>
<evidence type="ECO:0000256" key="2">
    <source>
        <dbReference type="ARBA" id="ARBA00023015"/>
    </source>
</evidence>
<evidence type="ECO:0000313" key="7">
    <source>
        <dbReference type="Proteomes" id="UP000215158"/>
    </source>
</evidence>
<evidence type="ECO:0000256" key="4">
    <source>
        <dbReference type="ARBA" id="ARBA00023163"/>
    </source>
</evidence>
<dbReference type="InterPro" id="IPR037424">
    <property type="entry name" value="NocR_PBP2"/>
</dbReference>
<dbReference type="EMBL" id="CP022990">
    <property type="protein sequence ID" value="ASW01624.1"/>
    <property type="molecule type" value="Genomic_DNA"/>
</dbReference>
<keyword evidence="2" id="KW-0805">Transcription regulation</keyword>
<evidence type="ECO:0000259" key="5">
    <source>
        <dbReference type="PROSITE" id="PS50931"/>
    </source>
</evidence>
<dbReference type="KEGG" id="parb:CJU94_26070"/>
<reference evidence="6 7" key="1">
    <citation type="submission" date="2017-08" db="EMBL/GenBank/DDBJ databases">
        <title>Identification and genetic characteristics of simultaneous BTEX- and naphthalene-degrading Paraburkholderia sp. BN5 isolated from petroleum-contaminated soil.</title>
        <authorList>
            <person name="Lee Y."/>
            <person name="Jeon C.O."/>
        </authorList>
    </citation>
    <scope>NUCLEOTIDE SEQUENCE [LARGE SCALE GENOMIC DNA]</scope>
    <source>
        <strain evidence="6 7">BN5</strain>
    </source>
</reference>